<evidence type="ECO:0000256" key="1">
    <source>
        <dbReference type="SAM" id="MobiDB-lite"/>
    </source>
</evidence>
<proteinExistence type="predicted"/>
<evidence type="ECO:0000313" key="2">
    <source>
        <dbReference type="EMBL" id="KYK60769.1"/>
    </source>
</evidence>
<protein>
    <submittedName>
        <fullName evidence="2">Uncharacterized protein</fullName>
    </submittedName>
</protein>
<feature type="compositionally biased region" description="Basic and acidic residues" evidence="1">
    <location>
        <begin position="106"/>
        <end position="131"/>
    </location>
</feature>
<sequence>MTAPDRYAQQYRTTTPSSSLDVHSKSDVESVPIPTPYVNLDGRLLTAVDRIRASADPRPATSTFMLPHDAPGGIQWWIDTAGASVVDLCLLHLPPLRGGPPPAPNFDKEITLEDDKPRPDDQTGRDDRGESAKNGGSAAGKRQRR</sequence>
<organism evidence="2 3">
    <name type="scientific">Drechmeria coniospora</name>
    <name type="common">Nematophagous fungus</name>
    <name type="synonym">Meria coniospora</name>
    <dbReference type="NCBI Taxonomy" id="98403"/>
    <lineage>
        <taxon>Eukaryota</taxon>
        <taxon>Fungi</taxon>
        <taxon>Dikarya</taxon>
        <taxon>Ascomycota</taxon>
        <taxon>Pezizomycotina</taxon>
        <taxon>Sordariomycetes</taxon>
        <taxon>Hypocreomycetidae</taxon>
        <taxon>Hypocreales</taxon>
        <taxon>Ophiocordycipitaceae</taxon>
        <taxon>Drechmeria</taxon>
    </lineage>
</organism>
<dbReference type="RefSeq" id="XP_040660121.1">
    <property type="nucleotide sequence ID" value="XM_040799238.1"/>
</dbReference>
<dbReference type="AlphaFoldDB" id="A0A151GUI0"/>
<accession>A0A151GUI0</accession>
<reference evidence="2 3" key="1">
    <citation type="journal article" date="2016" name="Sci. Rep.">
        <title>Insights into Adaptations to a Near-Obligate Nematode Endoparasitic Lifestyle from the Finished Genome of Drechmeria coniospora.</title>
        <authorList>
            <person name="Zhang L."/>
            <person name="Zhou Z."/>
            <person name="Guo Q."/>
            <person name="Fokkens L."/>
            <person name="Miskei M."/>
            <person name="Pocsi I."/>
            <person name="Zhang W."/>
            <person name="Chen M."/>
            <person name="Wang L."/>
            <person name="Sun Y."/>
            <person name="Donzelli B.G."/>
            <person name="Gibson D.M."/>
            <person name="Nelson D.R."/>
            <person name="Luo J.G."/>
            <person name="Rep M."/>
            <person name="Liu H."/>
            <person name="Yang S."/>
            <person name="Wang J."/>
            <person name="Krasnoff S.B."/>
            <person name="Xu Y."/>
            <person name="Molnar I."/>
            <person name="Lin M."/>
        </authorList>
    </citation>
    <scope>NUCLEOTIDE SEQUENCE [LARGE SCALE GENOMIC DNA]</scope>
    <source>
        <strain evidence="2 3">ARSEF 6962</strain>
    </source>
</reference>
<dbReference type="EMBL" id="LAYC01000001">
    <property type="protein sequence ID" value="KYK60769.1"/>
    <property type="molecule type" value="Genomic_DNA"/>
</dbReference>
<dbReference type="InParanoid" id="A0A151GUI0"/>
<comment type="caution">
    <text evidence="2">The sequence shown here is derived from an EMBL/GenBank/DDBJ whole genome shotgun (WGS) entry which is preliminary data.</text>
</comment>
<dbReference type="Proteomes" id="UP000076580">
    <property type="component" value="Chromosome 01"/>
</dbReference>
<feature type="compositionally biased region" description="Polar residues" evidence="1">
    <location>
        <begin position="10"/>
        <end position="21"/>
    </location>
</feature>
<feature type="region of interest" description="Disordered" evidence="1">
    <location>
        <begin position="93"/>
        <end position="145"/>
    </location>
</feature>
<dbReference type="GeneID" id="63714550"/>
<gene>
    <name evidence="2" type="ORF">DCS_01907</name>
</gene>
<evidence type="ECO:0000313" key="3">
    <source>
        <dbReference type="Proteomes" id="UP000076580"/>
    </source>
</evidence>
<name>A0A151GUI0_DRECN</name>
<keyword evidence="3" id="KW-1185">Reference proteome</keyword>
<feature type="region of interest" description="Disordered" evidence="1">
    <location>
        <begin position="1"/>
        <end position="27"/>
    </location>
</feature>